<protein>
    <recommendedName>
        <fullName evidence="1">RNase H type-1 domain-containing protein</fullName>
    </recommendedName>
</protein>
<dbReference type="InterPro" id="IPR036397">
    <property type="entry name" value="RNaseH_sf"/>
</dbReference>
<dbReference type="InterPro" id="IPR002156">
    <property type="entry name" value="RNaseH_domain"/>
</dbReference>
<name>A0AAE1Y6X7_9LAMI</name>
<dbReference type="Proteomes" id="UP001293254">
    <property type="component" value="Unassembled WGS sequence"/>
</dbReference>
<gene>
    <name evidence="2" type="ORF">Salat_1676100</name>
</gene>
<dbReference type="GO" id="GO:0004523">
    <property type="term" value="F:RNA-DNA hybrid ribonuclease activity"/>
    <property type="evidence" value="ECO:0007669"/>
    <property type="project" value="InterPro"/>
</dbReference>
<evidence type="ECO:0000313" key="2">
    <source>
        <dbReference type="EMBL" id="KAK4424825.1"/>
    </source>
</evidence>
<dbReference type="GO" id="GO:0003676">
    <property type="term" value="F:nucleic acid binding"/>
    <property type="evidence" value="ECO:0007669"/>
    <property type="project" value="InterPro"/>
</dbReference>
<dbReference type="AlphaFoldDB" id="A0AAE1Y6X7"/>
<dbReference type="Pfam" id="PF13456">
    <property type="entry name" value="RVT_3"/>
    <property type="match status" value="1"/>
</dbReference>
<reference evidence="2" key="1">
    <citation type="submission" date="2020-06" db="EMBL/GenBank/DDBJ databases">
        <authorList>
            <person name="Li T."/>
            <person name="Hu X."/>
            <person name="Zhang T."/>
            <person name="Song X."/>
            <person name="Zhang H."/>
            <person name="Dai N."/>
            <person name="Sheng W."/>
            <person name="Hou X."/>
            <person name="Wei L."/>
        </authorList>
    </citation>
    <scope>NUCLEOTIDE SEQUENCE</scope>
    <source>
        <strain evidence="2">3651</strain>
        <tissue evidence="2">Leaf</tissue>
    </source>
</reference>
<organism evidence="2 3">
    <name type="scientific">Sesamum alatum</name>
    <dbReference type="NCBI Taxonomy" id="300844"/>
    <lineage>
        <taxon>Eukaryota</taxon>
        <taxon>Viridiplantae</taxon>
        <taxon>Streptophyta</taxon>
        <taxon>Embryophyta</taxon>
        <taxon>Tracheophyta</taxon>
        <taxon>Spermatophyta</taxon>
        <taxon>Magnoliopsida</taxon>
        <taxon>eudicotyledons</taxon>
        <taxon>Gunneridae</taxon>
        <taxon>Pentapetalae</taxon>
        <taxon>asterids</taxon>
        <taxon>lamiids</taxon>
        <taxon>Lamiales</taxon>
        <taxon>Pedaliaceae</taxon>
        <taxon>Sesamum</taxon>
    </lineage>
</organism>
<keyword evidence="3" id="KW-1185">Reference proteome</keyword>
<dbReference type="InterPro" id="IPR044730">
    <property type="entry name" value="RNase_H-like_dom_plant"/>
</dbReference>
<dbReference type="Gene3D" id="3.30.420.10">
    <property type="entry name" value="Ribonuclease H-like superfamily/Ribonuclease H"/>
    <property type="match status" value="1"/>
</dbReference>
<dbReference type="CDD" id="cd06222">
    <property type="entry name" value="RNase_H_like"/>
    <property type="match status" value="1"/>
</dbReference>
<dbReference type="EMBL" id="JACGWO010000006">
    <property type="protein sequence ID" value="KAK4424825.1"/>
    <property type="molecule type" value="Genomic_DNA"/>
</dbReference>
<dbReference type="PANTHER" id="PTHR47074:SF11">
    <property type="entry name" value="REVERSE TRANSCRIPTASE-LIKE PROTEIN"/>
    <property type="match status" value="1"/>
</dbReference>
<comment type="caution">
    <text evidence="2">The sequence shown here is derived from an EMBL/GenBank/DDBJ whole genome shotgun (WGS) entry which is preliminary data.</text>
</comment>
<dbReference type="PANTHER" id="PTHR47074">
    <property type="entry name" value="BNAC02G40300D PROTEIN"/>
    <property type="match status" value="1"/>
</dbReference>
<sequence>MRPPHVLGPNRGCFLSLRPQNMQNCWRCKRGLEFAHTHGWLNVIVESDYLQAILRLKSRAEDSSIHDNLVKAIRDRASTLPSCSFSHVCRTGNNAPHLVARSAFKFIILCIGPFSGYTMPFSIKK</sequence>
<evidence type="ECO:0000259" key="1">
    <source>
        <dbReference type="Pfam" id="PF13456"/>
    </source>
</evidence>
<feature type="domain" description="RNase H type-1" evidence="1">
    <location>
        <begin position="25"/>
        <end position="103"/>
    </location>
</feature>
<reference evidence="2" key="2">
    <citation type="journal article" date="2024" name="Plant">
        <title>Genomic evolution and insights into agronomic trait innovations of Sesamum species.</title>
        <authorList>
            <person name="Miao H."/>
            <person name="Wang L."/>
            <person name="Qu L."/>
            <person name="Liu H."/>
            <person name="Sun Y."/>
            <person name="Le M."/>
            <person name="Wang Q."/>
            <person name="Wei S."/>
            <person name="Zheng Y."/>
            <person name="Lin W."/>
            <person name="Duan Y."/>
            <person name="Cao H."/>
            <person name="Xiong S."/>
            <person name="Wang X."/>
            <person name="Wei L."/>
            <person name="Li C."/>
            <person name="Ma Q."/>
            <person name="Ju M."/>
            <person name="Zhao R."/>
            <person name="Li G."/>
            <person name="Mu C."/>
            <person name="Tian Q."/>
            <person name="Mei H."/>
            <person name="Zhang T."/>
            <person name="Gao T."/>
            <person name="Zhang H."/>
        </authorList>
    </citation>
    <scope>NUCLEOTIDE SEQUENCE</scope>
    <source>
        <strain evidence="2">3651</strain>
    </source>
</reference>
<evidence type="ECO:0000313" key="3">
    <source>
        <dbReference type="Proteomes" id="UP001293254"/>
    </source>
</evidence>
<dbReference type="InterPro" id="IPR052929">
    <property type="entry name" value="RNase_H-like_EbsB-rel"/>
</dbReference>
<proteinExistence type="predicted"/>
<accession>A0AAE1Y6X7</accession>